<evidence type="ECO:0000313" key="2">
    <source>
        <dbReference type="Proteomes" id="UP000772434"/>
    </source>
</evidence>
<protein>
    <submittedName>
        <fullName evidence="1">Uncharacterized protein</fullName>
    </submittedName>
</protein>
<name>A0A9P5Q1H2_9AGAR</name>
<dbReference type="Proteomes" id="UP000772434">
    <property type="component" value="Unassembled WGS sequence"/>
</dbReference>
<reference evidence="1" key="1">
    <citation type="submission" date="2020-11" db="EMBL/GenBank/DDBJ databases">
        <authorList>
            <consortium name="DOE Joint Genome Institute"/>
            <person name="Ahrendt S."/>
            <person name="Riley R."/>
            <person name="Andreopoulos W."/>
            <person name="Labutti K."/>
            <person name="Pangilinan J."/>
            <person name="Ruiz-Duenas F.J."/>
            <person name="Barrasa J.M."/>
            <person name="Sanchez-Garcia M."/>
            <person name="Camarero S."/>
            <person name="Miyauchi S."/>
            <person name="Serrano A."/>
            <person name="Linde D."/>
            <person name="Babiker R."/>
            <person name="Drula E."/>
            <person name="Ayuso-Fernandez I."/>
            <person name="Pacheco R."/>
            <person name="Padilla G."/>
            <person name="Ferreira P."/>
            <person name="Barriuso J."/>
            <person name="Kellner H."/>
            <person name="Castanera R."/>
            <person name="Alfaro M."/>
            <person name="Ramirez L."/>
            <person name="Pisabarro A.G."/>
            <person name="Kuo A."/>
            <person name="Tritt A."/>
            <person name="Lipzen A."/>
            <person name="He G."/>
            <person name="Yan M."/>
            <person name="Ng V."/>
            <person name="Cullen D."/>
            <person name="Martin F."/>
            <person name="Rosso M.-N."/>
            <person name="Henrissat B."/>
            <person name="Hibbett D."/>
            <person name="Martinez A.T."/>
            <person name="Grigoriev I.V."/>
        </authorList>
    </citation>
    <scope>NUCLEOTIDE SEQUENCE</scope>
    <source>
        <strain evidence="1">AH 40177</strain>
    </source>
</reference>
<dbReference type="AlphaFoldDB" id="A0A9P5Q1H2"/>
<comment type="caution">
    <text evidence="1">The sequence shown here is derived from an EMBL/GenBank/DDBJ whole genome shotgun (WGS) entry which is preliminary data.</text>
</comment>
<evidence type="ECO:0000313" key="1">
    <source>
        <dbReference type="EMBL" id="KAF9073748.1"/>
    </source>
</evidence>
<dbReference type="EMBL" id="JADNRY010000016">
    <property type="protein sequence ID" value="KAF9073748.1"/>
    <property type="molecule type" value="Genomic_DNA"/>
</dbReference>
<proteinExistence type="predicted"/>
<gene>
    <name evidence="1" type="ORF">BDP27DRAFT_1215173</name>
</gene>
<accession>A0A9P5Q1H2</accession>
<keyword evidence="2" id="KW-1185">Reference proteome</keyword>
<dbReference type="OrthoDB" id="3349961at2759"/>
<organism evidence="1 2">
    <name type="scientific">Rhodocollybia butyracea</name>
    <dbReference type="NCBI Taxonomy" id="206335"/>
    <lineage>
        <taxon>Eukaryota</taxon>
        <taxon>Fungi</taxon>
        <taxon>Dikarya</taxon>
        <taxon>Basidiomycota</taxon>
        <taxon>Agaricomycotina</taxon>
        <taxon>Agaricomycetes</taxon>
        <taxon>Agaricomycetidae</taxon>
        <taxon>Agaricales</taxon>
        <taxon>Marasmiineae</taxon>
        <taxon>Omphalotaceae</taxon>
        <taxon>Rhodocollybia</taxon>
    </lineage>
</organism>
<sequence length="134" mass="16003">MFFKLRPKESPWEVVERKIVDSVPMYDEDEDLDFDTVNDYDIRGTYVFDVKLHEKNDAEIRNAVIISRQQLLQEVAKKGFNHLLSESWNLTILRRNKRYRIEVQYCGRPVHTSRYLPSTQLPPFMEVLKDCSYS</sequence>